<feature type="region of interest" description="Disordered" evidence="1">
    <location>
        <begin position="61"/>
        <end position="134"/>
    </location>
</feature>
<protein>
    <submittedName>
        <fullName evidence="2">DUF3108 domain-containing protein</fullName>
    </submittedName>
</protein>
<feature type="compositionally biased region" description="Pro residues" evidence="1">
    <location>
        <begin position="70"/>
        <end position="97"/>
    </location>
</feature>
<accession>A0ABV7F446</accession>
<dbReference type="Pfam" id="PF11306">
    <property type="entry name" value="DUF3108"/>
    <property type="match status" value="1"/>
</dbReference>
<reference evidence="3" key="1">
    <citation type="journal article" date="2019" name="Int. J. Syst. Evol. Microbiol.">
        <title>The Global Catalogue of Microorganisms (GCM) 10K type strain sequencing project: providing services to taxonomists for standard genome sequencing and annotation.</title>
        <authorList>
            <consortium name="The Broad Institute Genomics Platform"/>
            <consortium name="The Broad Institute Genome Sequencing Center for Infectious Disease"/>
            <person name="Wu L."/>
            <person name="Ma J."/>
        </authorList>
    </citation>
    <scope>NUCLEOTIDE SEQUENCE [LARGE SCALE GENOMIC DNA]</scope>
    <source>
        <strain evidence="3">KCTC 42986</strain>
    </source>
</reference>
<dbReference type="EMBL" id="JBHRTP010000032">
    <property type="protein sequence ID" value="MFC3108481.1"/>
    <property type="molecule type" value="Genomic_DNA"/>
</dbReference>
<feature type="compositionally biased region" description="Polar residues" evidence="1">
    <location>
        <begin position="106"/>
        <end position="120"/>
    </location>
</feature>
<dbReference type="InterPro" id="IPR021457">
    <property type="entry name" value="DUF3108"/>
</dbReference>
<name>A0ABV7F446_9BURK</name>
<feature type="region of interest" description="Disordered" evidence="1">
    <location>
        <begin position="163"/>
        <end position="187"/>
    </location>
</feature>
<proteinExistence type="predicted"/>
<comment type="caution">
    <text evidence="2">The sequence shown here is derived from an EMBL/GenBank/DDBJ whole genome shotgun (WGS) entry which is preliminary data.</text>
</comment>
<gene>
    <name evidence="2" type="ORF">ACFOFO_10980</name>
</gene>
<feature type="compositionally biased region" description="Low complexity" evidence="1">
    <location>
        <begin position="168"/>
        <end position="177"/>
    </location>
</feature>
<dbReference type="Proteomes" id="UP001595530">
    <property type="component" value="Unassembled WGS sequence"/>
</dbReference>
<evidence type="ECO:0000313" key="3">
    <source>
        <dbReference type="Proteomes" id="UP001595530"/>
    </source>
</evidence>
<sequence>MALASFQSDRPTSKRWIILLCAVALLHLLVIGWAGGHIGMPVQRQAPPKPNPNIIMAQLHQSQAMAQPPAARPAPPPPPEPAVKPAPKPRPRAPVPAPDIAAPTRPSDSMPNHDMASTSAAGLEVPGTSVEPASEVPLADASVQAVKPAAIAAPAVDQVNTDGAENSAAAVPAAPGPKRYRSSPPPSAELKYDVQALREGNKVFGSGKINWQSDGEHFRIDGEAGVLFFTVFNFSSEGTVGGNGIEPVLYTEKRFRKSATNTHFHRERNTISFSASTKSYPRQGGEQDRASIIWQLAGIGRADASVFAPGAEIDLFVAGARDGQVWRIQVVGQEQIETGTGKTVAWHVTRAPDPGSYDKSIDIWLAPQQDWYPVKLRETDKNGDYLDLSLSSLNPGQP</sequence>
<evidence type="ECO:0000256" key="1">
    <source>
        <dbReference type="SAM" id="MobiDB-lite"/>
    </source>
</evidence>
<dbReference type="RefSeq" id="WP_390331536.1">
    <property type="nucleotide sequence ID" value="NZ_JBHRTP010000032.1"/>
</dbReference>
<evidence type="ECO:0000313" key="2">
    <source>
        <dbReference type="EMBL" id="MFC3108481.1"/>
    </source>
</evidence>
<organism evidence="2 3">
    <name type="scientific">Undibacterium arcticum</name>
    <dbReference type="NCBI Taxonomy" id="1762892"/>
    <lineage>
        <taxon>Bacteria</taxon>
        <taxon>Pseudomonadati</taxon>
        <taxon>Pseudomonadota</taxon>
        <taxon>Betaproteobacteria</taxon>
        <taxon>Burkholderiales</taxon>
        <taxon>Oxalobacteraceae</taxon>
        <taxon>Undibacterium</taxon>
    </lineage>
</organism>
<keyword evidence="3" id="KW-1185">Reference proteome</keyword>